<dbReference type="OrthoDB" id="9781481at2"/>
<gene>
    <name evidence="2" type="ORF">EZJ43_10460</name>
</gene>
<name>A0A4R5MKF1_9SPHI</name>
<dbReference type="AlphaFoldDB" id="A0A4R5MKF1"/>
<dbReference type="GO" id="GO:0005524">
    <property type="term" value="F:ATP binding"/>
    <property type="evidence" value="ECO:0007669"/>
    <property type="project" value="InterPro"/>
</dbReference>
<dbReference type="InterPro" id="IPR011704">
    <property type="entry name" value="ATPase_dyneun-rel_AAA"/>
</dbReference>
<dbReference type="SUPFAM" id="SSF52540">
    <property type="entry name" value="P-loop containing nucleoside triphosphate hydrolases"/>
    <property type="match status" value="1"/>
</dbReference>
<accession>A0A4R5MKF1</accession>
<dbReference type="Proteomes" id="UP000295668">
    <property type="component" value="Unassembled WGS sequence"/>
</dbReference>
<comment type="caution">
    <text evidence="2">The sequence shown here is derived from an EMBL/GenBank/DDBJ whole genome shotgun (WGS) entry which is preliminary data.</text>
</comment>
<protein>
    <recommendedName>
        <fullName evidence="1">ATPase dynein-related AAA domain-containing protein</fullName>
    </recommendedName>
</protein>
<dbReference type="PANTHER" id="PTHR37291:SF1">
    <property type="entry name" value="TYPE IV METHYL-DIRECTED RESTRICTION ENZYME ECOKMCRB SUBUNIT"/>
    <property type="match status" value="1"/>
</dbReference>
<dbReference type="EMBL" id="SJCY01000006">
    <property type="protein sequence ID" value="TDG36144.1"/>
    <property type="molecule type" value="Genomic_DNA"/>
</dbReference>
<dbReference type="InterPro" id="IPR027417">
    <property type="entry name" value="P-loop_NTPase"/>
</dbReference>
<evidence type="ECO:0000313" key="2">
    <source>
        <dbReference type="EMBL" id="TDG36144.1"/>
    </source>
</evidence>
<feature type="domain" description="ATPase dynein-related AAA" evidence="1">
    <location>
        <begin position="16"/>
        <end position="106"/>
    </location>
</feature>
<sequence>MKGKYPYYYMLLKQLEAIKDGEIKDNQKTELKNYVLIIDEINRANLSSVLGELIYALEYRNEEVDSMYEVAGSNKLVLPPNLYIIGTMNTADRSVGHIDYAIRRRFAFVDVLPKKLEDNEIVFHADLFKKVAELFITNYDEYVLNDSTPLKRSSDYLSAEFEPKDVWLGHSYFIQKKIKDDAENEILGPSDFSVRIKYEIVPILNEYVKDGVLNNSEATLKKIEEIANFKTS</sequence>
<dbReference type="Pfam" id="PF07728">
    <property type="entry name" value="AAA_5"/>
    <property type="match status" value="1"/>
</dbReference>
<dbReference type="GO" id="GO:0016887">
    <property type="term" value="F:ATP hydrolysis activity"/>
    <property type="evidence" value="ECO:0007669"/>
    <property type="project" value="InterPro"/>
</dbReference>
<organism evidence="2 3">
    <name type="scientific">Pedobacter changchengzhani</name>
    <dbReference type="NCBI Taxonomy" id="2529274"/>
    <lineage>
        <taxon>Bacteria</taxon>
        <taxon>Pseudomonadati</taxon>
        <taxon>Bacteroidota</taxon>
        <taxon>Sphingobacteriia</taxon>
        <taxon>Sphingobacteriales</taxon>
        <taxon>Sphingobacteriaceae</taxon>
        <taxon>Pedobacter</taxon>
    </lineage>
</organism>
<reference evidence="2 3" key="1">
    <citation type="submission" date="2019-02" db="EMBL/GenBank/DDBJ databases">
        <title>Pedobacter sp. nov., a novel speices isolated from soil of pinguins habitat in Antarcitica.</title>
        <authorList>
            <person name="He R.-H."/>
        </authorList>
    </citation>
    <scope>NUCLEOTIDE SEQUENCE [LARGE SCALE GENOMIC DNA]</scope>
    <source>
        <strain evidence="2 3">E01020</strain>
    </source>
</reference>
<keyword evidence="3" id="KW-1185">Reference proteome</keyword>
<evidence type="ECO:0000259" key="1">
    <source>
        <dbReference type="Pfam" id="PF07728"/>
    </source>
</evidence>
<dbReference type="InterPro" id="IPR052934">
    <property type="entry name" value="Methyl-DNA_Rec/Restrict_Enz"/>
</dbReference>
<proteinExistence type="predicted"/>
<evidence type="ECO:0000313" key="3">
    <source>
        <dbReference type="Proteomes" id="UP000295668"/>
    </source>
</evidence>
<dbReference type="PANTHER" id="PTHR37291">
    <property type="entry name" value="5-METHYLCYTOSINE-SPECIFIC RESTRICTION ENZYME B"/>
    <property type="match status" value="1"/>
</dbReference>
<dbReference type="Gene3D" id="3.40.50.300">
    <property type="entry name" value="P-loop containing nucleotide triphosphate hydrolases"/>
    <property type="match status" value="1"/>
</dbReference>